<dbReference type="InterPro" id="IPR000719">
    <property type="entry name" value="Prot_kinase_dom"/>
</dbReference>
<dbReference type="Pfam" id="PF07714">
    <property type="entry name" value="PK_Tyr_Ser-Thr"/>
    <property type="match status" value="1"/>
</dbReference>
<organism evidence="3 4">
    <name type="scientific">Cordylochernes scorpioides</name>
    <dbReference type="NCBI Taxonomy" id="51811"/>
    <lineage>
        <taxon>Eukaryota</taxon>
        <taxon>Metazoa</taxon>
        <taxon>Ecdysozoa</taxon>
        <taxon>Arthropoda</taxon>
        <taxon>Chelicerata</taxon>
        <taxon>Arachnida</taxon>
        <taxon>Pseudoscorpiones</taxon>
        <taxon>Cheliferoidea</taxon>
        <taxon>Chernetidae</taxon>
        <taxon>Cordylochernes</taxon>
    </lineage>
</organism>
<name>A0ABY6K5F6_9ARAC</name>
<accession>A0ABY6K5F6</accession>
<dbReference type="EMBL" id="CP092864">
    <property type="protein sequence ID" value="UYV63820.1"/>
    <property type="molecule type" value="Genomic_DNA"/>
</dbReference>
<gene>
    <name evidence="3" type="ORF">LAZ67_2005753</name>
</gene>
<feature type="signal peptide" evidence="1">
    <location>
        <begin position="1"/>
        <end position="28"/>
    </location>
</feature>
<keyword evidence="4" id="KW-1185">Reference proteome</keyword>
<feature type="chain" id="PRO_5046447472" evidence="1">
    <location>
        <begin position="29"/>
        <end position="436"/>
    </location>
</feature>
<proteinExistence type="predicted"/>
<evidence type="ECO:0000313" key="4">
    <source>
        <dbReference type="Proteomes" id="UP001235939"/>
    </source>
</evidence>
<dbReference type="Gene3D" id="1.10.510.10">
    <property type="entry name" value="Transferase(Phosphotransferase) domain 1"/>
    <property type="match status" value="1"/>
</dbReference>
<protein>
    <submittedName>
        <fullName evidence="3">FES</fullName>
    </submittedName>
</protein>
<dbReference type="Gene3D" id="3.30.420.10">
    <property type="entry name" value="Ribonuclease H-like superfamily/Ribonuclease H"/>
    <property type="match status" value="2"/>
</dbReference>
<dbReference type="PRINTS" id="PR00109">
    <property type="entry name" value="TYRKINASE"/>
</dbReference>
<dbReference type="SUPFAM" id="SSF56112">
    <property type="entry name" value="Protein kinase-like (PK-like)"/>
    <property type="match status" value="1"/>
</dbReference>
<dbReference type="InterPro" id="IPR020635">
    <property type="entry name" value="Tyr_kinase_cat_dom"/>
</dbReference>
<dbReference type="SMART" id="SM00219">
    <property type="entry name" value="TyrKc"/>
    <property type="match status" value="1"/>
</dbReference>
<evidence type="ECO:0000259" key="2">
    <source>
        <dbReference type="PROSITE" id="PS50011"/>
    </source>
</evidence>
<sequence length="436" mass="50212">MAARCMENASFPFGWVTWMSAMGMLSHAGLWTERSGWPLLQGCTNCAWGKNAHPSLTLEDRGVERRLCVFVRIGFSSLEAIFQELLKISRSLSLPFLPKFDIIWPWYLAQESCSGKYTSLCDVWSFGVLMWEIFSLGGTPYSGLPNAKAREMIDSGYRLPSPEHTPAPVYELMLQCWEYEPDRRPNFRSIHSSLKCMEASYRKWIPHSLNLDQKLNRIRVSKALLKRYEEEGDHFLDQIVTGDEIWCYHYDPSTKRASMELKRGDSPRPKKIRSQRSADLAPSDYFIFGLLKKELKGKRFDSDEDVQKVVQDFFTRFLRVPIKRIEWQWRFWQFAQLSILRSFWGFAHLTDVTILNEGTNVYRHSAPKVLGGDDPSQLRNSWIVEFLSSMIGTLSRHGGPLWALIVPVGPLAVLAWCRRGGGRSSWSLLGMKHILG</sequence>
<reference evidence="3 4" key="1">
    <citation type="submission" date="2022-01" db="EMBL/GenBank/DDBJ databases">
        <title>A chromosomal length assembly of Cordylochernes scorpioides.</title>
        <authorList>
            <person name="Zeh D."/>
            <person name="Zeh J."/>
        </authorList>
    </citation>
    <scope>NUCLEOTIDE SEQUENCE [LARGE SCALE GENOMIC DNA]</scope>
    <source>
        <strain evidence="3">IN4F17</strain>
        <tissue evidence="3">Whole Body</tissue>
    </source>
</reference>
<feature type="domain" description="Protein kinase" evidence="2">
    <location>
        <begin position="1"/>
        <end position="194"/>
    </location>
</feature>
<dbReference type="InterPro" id="IPR036397">
    <property type="entry name" value="RNaseH_sf"/>
</dbReference>
<dbReference type="PANTHER" id="PTHR24416">
    <property type="entry name" value="TYROSINE-PROTEIN KINASE RECEPTOR"/>
    <property type="match status" value="1"/>
</dbReference>
<dbReference type="InterPro" id="IPR011009">
    <property type="entry name" value="Kinase-like_dom_sf"/>
</dbReference>
<evidence type="ECO:0000256" key="1">
    <source>
        <dbReference type="SAM" id="SignalP"/>
    </source>
</evidence>
<dbReference type="InterPro" id="IPR001245">
    <property type="entry name" value="Ser-Thr/Tyr_kinase_cat_dom"/>
</dbReference>
<keyword evidence="1" id="KW-0732">Signal</keyword>
<dbReference type="PANTHER" id="PTHR24416:SF621">
    <property type="entry name" value="TYROSINE KINASE RECEPTOR CAD96CA"/>
    <property type="match status" value="1"/>
</dbReference>
<evidence type="ECO:0000313" key="3">
    <source>
        <dbReference type="EMBL" id="UYV63820.1"/>
    </source>
</evidence>
<dbReference type="Proteomes" id="UP001235939">
    <property type="component" value="Chromosome 02"/>
</dbReference>
<dbReference type="InterPro" id="IPR050122">
    <property type="entry name" value="RTK"/>
</dbReference>
<dbReference type="PROSITE" id="PS50011">
    <property type="entry name" value="PROTEIN_KINASE_DOM"/>
    <property type="match status" value="1"/>
</dbReference>